<name>A0AAN9T6M5_9HEMI</name>
<dbReference type="AlphaFoldDB" id="A0AAN9T6M5"/>
<evidence type="ECO:0000313" key="3">
    <source>
        <dbReference type="Proteomes" id="UP001367676"/>
    </source>
</evidence>
<keyword evidence="3" id="KW-1185">Reference proteome</keyword>
<protein>
    <submittedName>
        <fullName evidence="2">Uncharacterized protein</fullName>
    </submittedName>
</protein>
<organism evidence="2 3">
    <name type="scientific">Parthenolecanium corni</name>
    <dbReference type="NCBI Taxonomy" id="536013"/>
    <lineage>
        <taxon>Eukaryota</taxon>
        <taxon>Metazoa</taxon>
        <taxon>Ecdysozoa</taxon>
        <taxon>Arthropoda</taxon>
        <taxon>Hexapoda</taxon>
        <taxon>Insecta</taxon>
        <taxon>Pterygota</taxon>
        <taxon>Neoptera</taxon>
        <taxon>Paraneoptera</taxon>
        <taxon>Hemiptera</taxon>
        <taxon>Sternorrhyncha</taxon>
        <taxon>Coccoidea</taxon>
        <taxon>Coccidae</taxon>
        <taxon>Parthenolecanium</taxon>
    </lineage>
</organism>
<evidence type="ECO:0000313" key="2">
    <source>
        <dbReference type="EMBL" id="KAK7571181.1"/>
    </source>
</evidence>
<sequence>MSPTVMQSDGTFHNDTAFMFHGMYLPFRQIKKTATSPHLAAHTRIRIRICVVKSILEQPRVFAFQNKIKEELRGGKNDEITSLLRPAAEAGIHSNAAASPFTHGQPPPPPPPQSCSWQGIAKCALVPAPEIWRTKKKTFIHPLARQS</sequence>
<dbReference type="EMBL" id="JBBCAQ010000041">
    <property type="protein sequence ID" value="KAK7571181.1"/>
    <property type="molecule type" value="Genomic_DNA"/>
</dbReference>
<gene>
    <name evidence="2" type="ORF">V9T40_014785</name>
</gene>
<feature type="region of interest" description="Disordered" evidence="1">
    <location>
        <begin position="94"/>
        <end position="116"/>
    </location>
</feature>
<evidence type="ECO:0000256" key="1">
    <source>
        <dbReference type="SAM" id="MobiDB-lite"/>
    </source>
</evidence>
<comment type="caution">
    <text evidence="2">The sequence shown here is derived from an EMBL/GenBank/DDBJ whole genome shotgun (WGS) entry which is preliminary data.</text>
</comment>
<dbReference type="Proteomes" id="UP001367676">
    <property type="component" value="Unassembled WGS sequence"/>
</dbReference>
<accession>A0AAN9T6M5</accession>
<reference evidence="2 3" key="1">
    <citation type="submission" date="2024-03" db="EMBL/GenBank/DDBJ databases">
        <title>Adaptation during the transition from Ophiocordyceps entomopathogen to insect associate is accompanied by gene loss and intensified selection.</title>
        <authorList>
            <person name="Ward C.M."/>
            <person name="Onetto C.A."/>
            <person name="Borneman A.R."/>
        </authorList>
    </citation>
    <scope>NUCLEOTIDE SEQUENCE [LARGE SCALE GENOMIC DNA]</scope>
    <source>
        <strain evidence="2">AWRI1</strain>
        <tissue evidence="2">Single Adult Female</tissue>
    </source>
</reference>
<proteinExistence type="predicted"/>